<dbReference type="EMBL" id="JBHSEK010000017">
    <property type="protein sequence ID" value="MFC4491814.1"/>
    <property type="molecule type" value="Genomic_DNA"/>
</dbReference>
<evidence type="ECO:0000313" key="3">
    <source>
        <dbReference type="Proteomes" id="UP001595999"/>
    </source>
</evidence>
<proteinExistence type="predicted"/>
<keyword evidence="3" id="KW-1185">Reference proteome</keyword>
<dbReference type="Pfam" id="PF13619">
    <property type="entry name" value="KTSC"/>
    <property type="match status" value="1"/>
</dbReference>
<reference evidence="3" key="1">
    <citation type="journal article" date="2019" name="Int. J. Syst. Evol. Microbiol.">
        <title>The Global Catalogue of Microorganisms (GCM) 10K type strain sequencing project: providing services to taxonomists for standard genome sequencing and annotation.</title>
        <authorList>
            <consortium name="The Broad Institute Genomics Platform"/>
            <consortium name="The Broad Institute Genome Sequencing Center for Infectious Disease"/>
            <person name="Wu L."/>
            <person name="Ma J."/>
        </authorList>
    </citation>
    <scope>NUCLEOTIDE SEQUENCE [LARGE SCALE GENOMIC DNA]</scope>
    <source>
        <strain evidence="3">CGMCC 4.7608</strain>
    </source>
</reference>
<dbReference type="RefSeq" id="WP_231462949.1">
    <property type="nucleotide sequence ID" value="NZ_JAJOHW010000089.1"/>
</dbReference>
<gene>
    <name evidence="2" type="ORF">ACFO0R_19560</name>
</gene>
<sequence length="70" mass="8221">MERTRVSSSTIRSIGYNEATSTLEVEFLNGHVYQYFSVPFDRYQRLMASNSKGSFLASRIKGNYRYRQVR</sequence>
<evidence type="ECO:0000313" key="2">
    <source>
        <dbReference type="EMBL" id="MFC4491814.1"/>
    </source>
</evidence>
<dbReference type="Proteomes" id="UP001595999">
    <property type="component" value="Unassembled WGS sequence"/>
</dbReference>
<feature type="domain" description="KTSC" evidence="1">
    <location>
        <begin position="7"/>
        <end position="64"/>
    </location>
</feature>
<organism evidence="2 3">
    <name type="scientific">Chromobacterium aquaticum</name>
    <dbReference type="NCBI Taxonomy" id="467180"/>
    <lineage>
        <taxon>Bacteria</taxon>
        <taxon>Pseudomonadati</taxon>
        <taxon>Pseudomonadota</taxon>
        <taxon>Betaproteobacteria</taxon>
        <taxon>Neisseriales</taxon>
        <taxon>Chromobacteriaceae</taxon>
        <taxon>Chromobacterium</taxon>
    </lineage>
</organism>
<dbReference type="InterPro" id="IPR025309">
    <property type="entry name" value="KTSC_dom"/>
</dbReference>
<comment type="caution">
    <text evidence="2">The sequence shown here is derived from an EMBL/GenBank/DDBJ whole genome shotgun (WGS) entry which is preliminary data.</text>
</comment>
<accession>A0ABV8ZYR9</accession>
<name>A0ABV8ZYR9_9NEIS</name>
<evidence type="ECO:0000259" key="1">
    <source>
        <dbReference type="Pfam" id="PF13619"/>
    </source>
</evidence>
<protein>
    <submittedName>
        <fullName evidence="2">KTSC domain-containing protein</fullName>
    </submittedName>
</protein>